<sequence>MDEIGLVSRLLLLGVVLTACLAATGVAVGAAETAENETAHGSDGGGGHETTTVSTDESVSGFTLGAGLVAVLVGGAYQLING</sequence>
<keyword evidence="2" id="KW-0812">Transmembrane</keyword>
<accession>A0ABD6CEF9</accession>
<evidence type="ECO:0000256" key="1">
    <source>
        <dbReference type="SAM" id="MobiDB-lite"/>
    </source>
</evidence>
<keyword evidence="2" id="KW-1133">Transmembrane helix</keyword>
<evidence type="ECO:0000256" key="2">
    <source>
        <dbReference type="SAM" id="Phobius"/>
    </source>
</evidence>
<dbReference type="RefSeq" id="WP_247378130.1">
    <property type="nucleotide sequence ID" value="NZ_JALLGV010000005.1"/>
</dbReference>
<dbReference type="EMBL" id="JBHUDJ010000014">
    <property type="protein sequence ID" value="MFD1588560.1"/>
    <property type="molecule type" value="Genomic_DNA"/>
</dbReference>
<reference evidence="3 4" key="1">
    <citation type="journal article" date="2019" name="Int. J. Syst. Evol. Microbiol.">
        <title>The Global Catalogue of Microorganisms (GCM) 10K type strain sequencing project: providing services to taxonomists for standard genome sequencing and annotation.</title>
        <authorList>
            <consortium name="The Broad Institute Genomics Platform"/>
            <consortium name="The Broad Institute Genome Sequencing Center for Infectious Disease"/>
            <person name="Wu L."/>
            <person name="Ma J."/>
        </authorList>
    </citation>
    <scope>NUCLEOTIDE SEQUENCE [LARGE SCALE GENOMIC DNA]</scope>
    <source>
        <strain evidence="3 4">CGMCC 1.12125</strain>
    </source>
</reference>
<name>A0ABD6CEF9_9EURY</name>
<gene>
    <name evidence="3" type="ORF">ACFR9U_16400</name>
</gene>
<keyword evidence="2" id="KW-0472">Membrane</keyword>
<dbReference type="AlphaFoldDB" id="A0ABD6CEF9"/>
<feature type="region of interest" description="Disordered" evidence="1">
    <location>
        <begin position="34"/>
        <end position="56"/>
    </location>
</feature>
<dbReference type="Proteomes" id="UP001597119">
    <property type="component" value="Unassembled WGS sequence"/>
</dbReference>
<proteinExistence type="predicted"/>
<organism evidence="3 4">
    <name type="scientific">Halorientalis brevis</name>
    <dbReference type="NCBI Taxonomy" id="1126241"/>
    <lineage>
        <taxon>Archaea</taxon>
        <taxon>Methanobacteriati</taxon>
        <taxon>Methanobacteriota</taxon>
        <taxon>Stenosarchaea group</taxon>
        <taxon>Halobacteria</taxon>
        <taxon>Halobacteriales</taxon>
        <taxon>Haloarculaceae</taxon>
        <taxon>Halorientalis</taxon>
    </lineage>
</organism>
<evidence type="ECO:0000313" key="4">
    <source>
        <dbReference type="Proteomes" id="UP001597119"/>
    </source>
</evidence>
<comment type="caution">
    <text evidence="3">The sequence shown here is derived from an EMBL/GenBank/DDBJ whole genome shotgun (WGS) entry which is preliminary data.</text>
</comment>
<protein>
    <submittedName>
        <fullName evidence="3">Uncharacterized protein</fullName>
    </submittedName>
</protein>
<keyword evidence="4" id="KW-1185">Reference proteome</keyword>
<feature type="transmembrane region" description="Helical" evidence="2">
    <location>
        <begin position="59"/>
        <end position="80"/>
    </location>
</feature>
<evidence type="ECO:0000313" key="3">
    <source>
        <dbReference type="EMBL" id="MFD1588560.1"/>
    </source>
</evidence>